<dbReference type="STRING" id="1051891.A0A0C3L9I7"/>
<dbReference type="InterPro" id="IPR012816">
    <property type="entry name" value="NADAR"/>
</dbReference>
<dbReference type="AlphaFoldDB" id="A0A0C3L9I7"/>
<dbReference type="SUPFAM" id="SSF143990">
    <property type="entry name" value="YbiA-like"/>
    <property type="match status" value="1"/>
</dbReference>
<dbReference type="CDD" id="cd15457">
    <property type="entry name" value="NADAR"/>
    <property type="match status" value="1"/>
</dbReference>
<evidence type="ECO:0000313" key="4">
    <source>
        <dbReference type="Proteomes" id="UP000054248"/>
    </source>
</evidence>
<evidence type="ECO:0000256" key="1">
    <source>
        <dbReference type="SAM" id="MobiDB-lite"/>
    </source>
</evidence>
<dbReference type="NCBIfam" id="TIGR02464">
    <property type="entry name" value="ribofla_fusion"/>
    <property type="match status" value="1"/>
</dbReference>
<feature type="region of interest" description="Disordered" evidence="1">
    <location>
        <begin position="122"/>
        <end position="187"/>
    </location>
</feature>
<dbReference type="EMBL" id="KN823307">
    <property type="protein sequence ID" value="KIO18162.1"/>
    <property type="molecule type" value="Genomic_DNA"/>
</dbReference>
<sequence length="268" mass="30632">MLQPGVKQIIFSDESQPFCELSNYAPYPVTYRAKEYPTAEHLFQARKFLENRPLFAEHIRRGSDQPQFASDMGRRWAPETRPDWEETRIELMEEILELKFTQHAKLRRLLLDTGDRTLIYSPGTHDDFWGNAANGTERNEPDAPSVFDSSYSRDEQRTSPRNPRHPRILSLPHVRGNDPVSLRSEGDEGHRFVPAAKVTAQAAGVSSGSSGSLGLEDLAAPDPSVQLADDVKRMLSQQWKRSDQGFDNLKREIWKQNEDFVGRLLRDL</sequence>
<organism evidence="3 4">
    <name type="scientific">Tulasnella calospora MUT 4182</name>
    <dbReference type="NCBI Taxonomy" id="1051891"/>
    <lineage>
        <taxon>Eukaryota</taxon>
        <taxon>Fungi</taxon>
        <taxon>Dikarya</taxon>
        <taxon>Basidiomycota</taxon>
        <taxon>Agaricomycotina</taxon>
        <taxon>Agaricomycetes</taxon>
        <taxon>Cantharellales</taxon>
        <taxon>Tulasnellaceae</taxon>
        <taxon>Tulasnella</taxon>
    </lineage>
</organism>
<evidence type="ECO:0000313" key="3">
    <source>
        <dbReference type="EMBL" id="KIO18162.1"/>
    </source>
</evidence>
<keyword evidence="4" id="KW-1185">Reference proteome</keyword>
<feature type="domain" description="NADAR" evidence="2">
    <location>
        <begin position="11"/>
        <end position="136"/>
    </location>
</feature>
<dbReference type="Proteomes" id="UP000054248">
    <property type="component" value="Unassembled WGS sequence"/>
</dbReference>
<accession>A0A0C3L9I7</accession>
<dbReference type="Pfam" id="PF08719">
    <property type="entry name" value="NADAR"/>
    <property type="match status" value="1"/>
</dbReference>
<gene>
    <name evidence="3" type="ORF">M407DRAFT_32161</name>
</gene>
<dbReference type="InterPro" id="IPR037238">
    <property type="entry name" value="YbiA-like_sf"/>
</dbReference>
<reference evidence="3 4" key="1">
    <citation type="submission" date="2014-04" db="EMBL/GenBank/DDBJ databases">
        <authorList>
            <consortium name="DOE Joint Genome Institute"/>
            <person name="Kuo A."/>
            <person name="Girlanda M."/>
            <person name="Perotto S."/>
            <person name="Kohler A."/>
            <person name="Nagy L.G."/>
            <person name="Floudas D."/>
            <person name="Copeland A."/>
            <person name="Barry K.W."/>
            <person name="Cichocki N."/>
            <person name="Veneault-Fourrey C."/>
            <person name="LaButti K."/>
            <person name="Lindquist E.A."/>
            <person name="Lipzen A."/>
            <person name="Lundell T."/>
            <person name="Morin E."/>
            <person name="Murat C."/>
            <person name="Sun H."/>
            <person name="Tunlid A."/>
            <person name="Henrissat B."/>
            <person name="Grigoriev I.V."/>
            <person name="Hibbett D.S."/>
            <person name="Martin F."/>
            <person name="Nordberg H.P."/>
            <person name="Cantor M.N."/>
            <person name="Hua S.X."/>
        </authorList>
    </citation>
    <scope>NUCLEOTIDE SEQUENCE [LARGE SCALE GENOMIC DNA]</scope>
    <source>
        <strain evidence="3 4">MUT 4182</strain>
    </source>
</reference>
<dbReference type="Gene3D" id="1.10.357.40">
    <property type="entry name" value="YbiA-like"/>
    <property type="match status" value="1"/>
</dbReference>
<name>A0A0C3L9I7_9AGAM</name>
<protein>
    <recommendedName>
        <fullName evidence="2">NADAR domain-containing protein</fullName>
    </recommendedName>
</protein>
<evidence type="ECO:0000259" key="2">
    <source>
        <dbReference type="Pfam" id="PF08719"/>
    </source>
</evidence>
<dbReference type="OrthoDB" id="206452at2759"/>
<dbReference type="HOGENOM" id="CLU_1038976_0_0_1"/>
<proteinExistence type="predicted"/>
<reference evidence="4" key="2">
    <citation type="submission" date="2015-01" db="EMBL/GenBank/DDBJ databases">
        <title>Evolutionary Origins and Diversification of the Mycorrhizal Mutualists.</title>
        <authorList>
            <consortium name="DOE Joint Genome Institute"/>
            <consortium name="Mycorrhizal Genomics Consortium"/>
            <person name="Kohler A."/>
            <person name="Kuo A."/>
            <person name="Nagy L.G."/>
            <person name="Floudas D."/>
            <person name="Copeland A."/>
            <person name="Barry K.W."/>
            <person name="Cichocki N."/>
            <person name="Veneault-Fourrey C."/>
            <person name="LaButti K."/>
            <person name="Lindquist E.A."/>
            <person name="Lipzen A."/>
            <person name="Lundell T."/>
            <person name="Morin E."/>
            <person name="Murat C."/>
            <person name="Riley R."/>
            <person name="Ohm R."/>
            <person name="Sun H."/>
            <person name="Tunlid A."/>
            <person name="Henrissat B."/>
            <person name="Grigoriev I.V."/>
            <person name="Hibbett D.S."/>
            <person name="Martin F."/>
        </authorList>
    </citation>
    <scope>NUCLEOTIDE SEQUENCE [LARGE SCALE GENOMIC DNA]</scope>
    <source>
        <strain evidence="4">MUT 4182</strain>
    </source>
</reference>